<keyword evidence="9" id="KW-1185">Reference proteome</keyword>
<sequence>HRCSRSWFLQRWFLWRRGSTCSASSTLPLGGGEDLPSLGEDRGSPRSSAAFCGKRSGPELLSPAGSSAWPEPHLRASVRRRKRRVDPGTAYCYRGGESQVARFQPEDSLFIRLSYAESVFKVRERVDWTSERRICKAEDMCFGRCARCIGYKLLILALLSIVANILLYFPNGETRFASEHHLGKYVECLHGILGGGFLVLIPAAVFIGLHNDDCCGCFGHEDCGKSCAMLSSALAAFVGILGSGYCIIISALGLSHGPYCFTRLERNWIYPFTESSGGYLFEYNKWSECQEPQNIVQWNVTLFSILLILGGIEFILCFIQIINAIVGGLCGLCCSHEEMALETCGSCLSCLLIPLALWSIVVNILLYFPNGKASHAASYQLPNYVWYFEGICFSGVMILLLAVILITLECSVFYRCCQSESCNKTYRSFISIVLALLGVAFSGYSCIIFTLGLIQGPFCNSSSGWDYIFKDTAGGYLTDYPAWSRCTEPANIVEWNIILLSILIALSGLQLIICFLKVAAELKRTLCGTYSVFVQVIETITERALLWAEDLVGTPELK</sequence>
<feature type="transmembrane region" description="Helical" evidence="6">
    <location>
        <begin position="230"/>
        <end position="254"/>
    </location>
</feature>
<feature type="transmembrane region" description="Helical" evidence="6">
    <location>
        <begin position="302"/>
        <end position="334"/>
    </location>
</feature>
<evidence type="ECO:0000256" key="7">
    <source>
        <dbReference type="SAM" id="SignalP"/>
    </source>
</evidence>
<evidence type="ECO:0000256" key="2">
    <source>
        <dbReference type="ARBA" id="ARBA00006193"/>
    </source>
</evidence>
<evidence type="ECO:0000313" key="8">
    <source>
        <dbReference type="EMBL" id="KAK4820474.1"/>
    </source>
</evidence>
<feature type="transmembrane region" description="Helical" evidence="6">
    <location>
        <begin position="149"/>
        <end position="169"/>
    </location>
</feature>
<dbReference type="AlphaFoldDB" id="A0AAN7RU28"/>
<evidence type="ECO:0000256" key="6">
    <source>
        <dbReference type="SAM" id="Phobius"/>
    </source>
</evidence>
<feature type="non-terminal residue" evidence="8">
    <location>
        <position position="1"/>
    </location>
</feature>
<keyword evidence="5 6" id="KW-0472">Membrane</keyword>
<protein>
    <recommendedName>
        <fullName evidence="10">Transmembrane 4 L6 family member 1</fullName>
    </recommendedName>
</protein>
<feature type="signal peptide" evidence="7">
    <location>
        <begin position="1"/>
        <end position="23"/>
    </location>
</feature>
<name>A0AAN7RU28_MYCAM</name>
<organism evidence="8 9">
    <name type="scientific">Mycteria americana</name>
    <name type="common">Wood stork</name>
    <dbReference type="NCBI Taxonomy" id="33587"/>
    <lineage>
        <taxon>Eukaryota</taxon>
        <taxon>Metazoa</taxon>
        <taxon>Chordata</taxon>
        <taxon>Craniata</taxon>
        <taxon>Vertebrata</taxon>
        <taxon>Euteleostomi</taxon>
        <taxon>Archelosauria</taxon>
        <taxon>Archosauria</taxon>
        <taxon>Dinosauria</taxon>
        <taxon>Saurischia</taxon>
        <taxon>Theropoda</taxon>
        <taxon>Coelurosauria</taxon>
        <taxon>Aves</taxon>
        <taxon>Neognathae</taxon>
        <taxon>Neoaves</taxon>
        <taxon>Aequornithes</taxon>
        <taxon>Ciconiiformes</taxon>
        <taxon>Ciconiidae</taxon>
        <taxon>Mycteria</taxon>
    </lineage>
</organism>
<evidence type="ECO:0000256" key="4">
    <source>
        <dbReference type="ARBA" id="ARBA00022989"/>
    </source>
</evidence>
<dbReference type="GO" id="GO:0016020">
    <property type="term" value="C:membrane"/>
    <property type="evidence" value="ECO:0007669"/>
    <property type="project" value="UniProtKB-SubCell"/>
</dbReference>
<dbReference type="PANTHER" id="PTHR14198:SF18">
    <property type="entry name" value="TRANSMEMBRANE 4 L6 FAMILY MEMBER 1"/>
    <property type="match status" value="1"/>
</dbReference>
<feature type="transmembrane region" description="Helical" evidence="6">
    <location>
        <begin position="429"/>
        <end position="454"/>
    </location>
</feature>
<feature type="transmembrane region" description="Helical" evidence="6">
    <location>
        <begin position="189"/>
        <end position="209"/>
    </location>
</feature>
<proteinExistence type="inferred from homology"/>
<evidence type="ECO:0008006" key="10">
    <source>
        <dbReference type="Google" id="ProtNLM"/>
    </source>
</evidence>
<feature type="chain" id="PRO_5042901904" description="Transmembrane 4 L6 family member 1" evidence="7">
    <location>
        <begin position="24"/>
        <end position="558"/>
    </location>
</feature>
<keyword evidence="3 6" id="KW-0812">Transmembrane</keyword>
<comment type="subcellular location">
    <subcellularLocation>
        <location evidence="1">Membrane</location>
        <topology evidence="1">Multi-pass membrane protein</topology>
    </subcellularLocation>
</comment>
<dbReference type="Pfam" id="PF05805">
    <property type="entry name" value="L6_membrane"/>
    <property type="match status" value="2"/>
</dbReference>
<dbReference type="PANTHER" id="PTHR14198">
    <property type="entry name" value="TRANSMEMBRANE 4 L6 FAMILY MEMBER 1-RELATED"/>
    <property type="match status" value="1"/>
</dbReference>
<keyword evidence="4 6" id="KW-1133">Transmembrane helix</keyword>
<feature type="transmembrane region" description="Helical" evidence="6">
    <location>
        <begin position="386"/>
        <end position="408"/>
    </location>
</feature>
<evidence type="ECO:0000256" key="3">
    <source>
        <dbReference type="ARBA" id="ARBA00022692"/>
    </source>
</evidence>
<reference evidence="8 9" key="1">
    <citation type="journal article" date="2023" name="J. Hered.">
        <title>Chromosome-level genome of the wood stork (Mycteria americana) provides insight into avian chromosome evolution.</title>
        <authorList>
            <person name="Flamio R. Jr."/>
            <person name="Ramstad K.M."/>
        </authorList>
    </citation>
    <scope>NUCLEOTIDE SEQUENCE [LARGE SCALE GENOMIC DNA]</scope>
    <source>
        <strain evidence="8">JAX WOST 10</strain>
    </source>
</reference>
<evidence type="ECO:0000313" key="9">
    <source>
        <dbReference type="Proteomes" id="UP001333110"/>
    </source>
</evidence>
<gene>
    <name evidence="8" type="ORF">QYF61_027935</name>
</gene>
<comment type="similarity">
    <text evidence="2">Belongs to the L6 tetraspanin family.</text>
</comment>
<evidence type="ECO:0000256" key="5">
    <source>
        <dbReference type="ARBA" id="ARBA00023136"/>
    </source>
</evidence>
<dbReference type="EMBL" id="JAUNZN010000006">
    <property type="protein sequence ID" value="KAK4820474.1"/>
    <property type="molecule type" value="Genomic_DNA"/>
</dbReference>
<evidence type="ECO:0000256" key="1">
    <source>
        <dbReference type="ARBA" id="ARBA00004141"/>
    </source>
</evidence>
<feature type="transmembrane region" description="Helical" evidence="6">
    <location>
        <begin position="497"/>
        <end position="516"/>
    </location>
</feature>
<accession>A0AAN7RU28</accession>
<comment type="caution">
    <text evidence="8">The sequence shown here is derived from an EMBL/GenBank/DDBJ whole genome shotgun (WGS) entry which is preliminary data.</text>
</comment>
<feature type="transmembrane region" description="Helical" evidence="6">
    <location>
        <begin position="346"/>
        <end position="366"/>
    </location>
</feature>
<dbReference type="Proteomes" id="UP001333110">
    <property type="component" value="Unassembled WGS sequence"/>
</dbReference>
<dbReference type="InterPro" id="IPR008661">
    <property type="entry name" value="L6_membrane"/>
</dbReference>
<keyword evidence="7" id="KW-0732">Signal</keyword>